<keyword evidence="3" id="KW-1185">Reference proteome</keyword>
<dbReference type="InterPro" id="IPR023214">
    <property type="entry name" value="HAD_sf"/>
</dbReference>
<protein>
    <submittedName>
        <fullName evidence="2">Hydrolase, haloacid dehalogenase-like family</fullName>
    </submittedName>
</protein>
<evidence type="ECO:0000313" key="3">
    <source>
        <dbReference type="Proteomes" id="UP001193389"/>
    </source>
</evidence>
<dbReference type="Gene3D" id="3.40.50.1000">
    <property type="entry name" value="HAD superfamily/HAD-like"/>
    <property type="match status" value="1"/>
</dbReference>
<dbReference type="Gene3D" id="1.10.150.240">
    <property type="entry name" value="Putative phosphatase, domain 2"/>
    <property type="match status" value="1"/>
</dbReference>
<dbReference type="EMBL" id="AP018694">
    <property type="protein sequence ID" value="BBE20538.1"/>
    <property type="molecule type" value="Genomic_DNA"/>
</dbReference>
<evidence type="ECO:0000313" key="2">
    <source>
        <dbReference type="EMBL" id="BBE20538.1"/>
    </source>
</evidence>
<dbReference type="SUPFAM" id="SSF56784">
    <property type="entry name" value="HAD-like"/>
    <property type="match status" value="1"/>
</dbReference>
<dbReference type="SFLD" id="SFLDG01129">
    <property type="entry name" value="C1.5:_HAD__Beta-PGM__Phosphata"/>
    <property type="match status" value="1"/>
</dbReference>
<dbReference type="Pfam" id="PF00702">
    <property type="entry name" value="Hydrolase"/>
    <property type="match status" value="1"/>
</dbReference>
<reference evidence="2" key="1">
    <citation type="journal article" date="2020" name="Int. J. Syst. Evol. Microbiol.">
        <title>Aquipluma nitroreducens gen. nov. sp. nov., a novel facultatively anaerobic bacterium isolated from a freshwater lake.</title>
        <authorList>
            <person name="Watanabe M."/>
            <person name="Kojima H."/>
            <person name="Fukui M."/>
        </authorList>
    </citation>
    <scope>NUCLEOTIDE SEQUENCE</scope>
    <source>
        <strain evidence="2">MeG22</strain>
    </source>
</reference>
<dbReference type="AlphaFoldDB" id="A0A5K7SG29"/>
<dbReference type="PANTHER" id="PTHR43316">
    <property type="entry name" value="HYDROLASE, HALOACID DELAHOGENASE-RELATED"/>
    <property type="match status" value="1"/>
</dbReference>
<accession>A0A5K7SG29</accession>
<dbReference type="SFLD" id="SFLDS00003">
    <property type="entry name" value="Haloacid_Dehalogenase"/>
    <property type="match status" value="1"/>
</dbReference>
<dbReference type="KEGG" id="anf:AQPE_4732"/>
<dbReference type="Proteomes" id="UP001193389">
    <property type="component" value="Chromosome"/>
</dbReference>
<proteinExistence type="predicted"/>
<dbReference type="PANTHER" id="PTHR43316:SF8">
    <property type="entry name" value="HAD FAMILY HYDROLASE"/>
    <property type="match status" value="1"/>
</dbReference>
<gene>
    <name evidence="2" type="ORF">AQPE_4732</name>
</gene>
<sequence length="229" mass="26374">MLQSIKVIGFDADDTLWINEPFYQDVEREFCQIMKCYLDEAETSKELFKTEMQNLEIYGYGAKGFILAMVETAIRITDAKITSEEINRIIDIGKTLLNMPIQLLDGVENVLQKLRRKYKLILATKGDLLDQERKLQKSELINYFHHIEIMSDKHENNYRKLLSHLDIQPSEFLMVGNSVKSDILPVLNIGASAIHVPFEVIWQHETHHDSTGTTDFSTVSSISEILELL</sequence>
<keyword evidence="1 2" id="KW-0378">Hydrolase</keyword>
<dbReference type="InterPro" id="IPR051540">
    <property type="entry name" value="S-2-haloacid_dehalogenase"/>
</dbReference>
<name>A0A5K7SG29_9BACT</name>
<dbReference type="InterPro" id="IPR036412">
    <property type="entry name" value="HAD-like_sf"/>
</dbReference>
<dbReference type="RefSeq" id="WP_318348680.1">
    <property type="nucleotide sequence ID" value="NZ_AP018694.1"/>
</dbReference>
<evidence type="ECO:0000256" key="1">
    <source>
        <dbReference type="ARBA" id="ARBA00022801"/>
    </source>
</evidence>
<dbReference type="InterPro" id="IPR023198">
    <property type="entry name" value="PGP-like_dom2"/>
</dbReference>
<dbReference type="GO" id="GO:0016787">
    <property type="term" value="F:hydrolase activity"/>
    <property type="evidence" value="ECO:0007669"/>
    <property type="project" value="UniProtKB-KW"/>
</dbReference>
<organism evidence="2 3">
    <name type="scientific">Aquipluma nitroreducens</name>
    <dbReference type="NCBI Taxonomy" id="2010828"/>
    <lineage>
        <taxon>Bacteria</taxon>
        <taxon>Pseudomonadati</taxon>
        <taxon>Bacteroidota</taxon>
        <taxon>Bacteroidia</taxon>
        <taxon>Marinilabiliales</taxon>
        <taxon>Prolixibacteraceae</taxon>
        <taxon>Aquipluma</taxon>
    </lineage>
</organism>